<protein>
    <recommendedName>
        <fullName evidence="6">Protein kinase domain-containing protein</fullName>
    </recommendedName>
</protein>
<dbReference type="Proteomes" id="UP000236333">
    <property type="component" value="Unassembled WGS sequence"/>
</dbReference>
<reference evidence="7 8" key="1">
    <citation type="journal article" date="2017" name="Mol. Biol. Evol.">
        <title>The 4-celled Tetrabaena socialis nuclear genome reveals the essential components for genetic control of cell number at the origin of multicellularity in the volvocine lineage.</title>
        <authorList>
            <person name="Featherston J."/>
            <person name="Arakaki Y."/>
            <person name="Hanschen E.R."/>
            <person name="Ferris P.J."/>
            <person name="Michod R.E."/>
            <person name="Olson B.J.S.C."/>
            <person name="Nozaki H."/>
            <person name="Durand P.M."/>
        </authorList>
    </citation>
    <scope>NUCLEOTIDE SEQUENCE [LARGE SCALE GENOMIC DNA]</scope>
    <source>
        <strain evidence="7 8">NIES-571</strain>
    </source>
</reference>
<name>A0A2J8A0K5_9CHLO</name>
<dbReference type="Pfam" id="PF00069">
    <property type="entry name" value="Pkinase"/>
    <property type="match status" value="1"/>
</dbReference>
<keyword evidence="5" id="KW-0067">ATP-binding</keyword>
<dbReference type="InterPro" id="IPR000719">
    <property type="entry name" value="Prot_kinase_dom"/>
</dbReference>
<sequence length="61" mass="6836">MYKEAGTLDYMAPEVLYCPTKKTPDEFKHDPNSPHYHTSADAWAVGVFAYELIVGASPFKV</sequence>
<proteinExistence type="predicted"/>
<dbReference type="GO" id="GO:0005524">
    <property type="term" value="F:ATP binding"/>
    <property type="evidence" value="ECO:0007669"/>
    <property type="project" value="UniProtKB-KW"/>
</dbReference>
<keyword evidence="8" id="KW-1185">Reference proteome</keyword>
<organism evidence="7 8">
    <name type="scientific">Tetrabaena socialis</name>
    <dbReference type="NCBI Taxonomy" id="47790"/>
    <lineage>
        <taxon>Eukaryota</taxon>
        <taxon>Viridiplantae</taxon>
        <taxon>Chlorophyta</taxon>
        <taxon>core chlorophytes</taxon>
        <taxon>Chlorophyceae</taxon>
        <taxon>CS clade</taxon>
        <taxon>Chlamydomonadales</taxon>
        <taxon>Tetrabaenaceae</taxon>
        <taxon>Tetrabaena</taxon>
    </lineage>
</organism>
<dbReference type="PROSITE" id="PS50011">
    <property type="entry name" value="PROTEIN_KINASE_DOM"/>
    <property type="match status" value="1"/>
</dbReference>
<keyword evidence="3" id="KW-0547">Nucleotide-binding</keyword>
<feature type="domain" description="Protein kinase" evidence="6">
    <location>
        <begin position="1"/>
        <end position="61"/>
    </location>
</feature>
<evidence type="ECO:0000313" key="7">
    <source>
        <dbReference type="EMBL" id="PNH06050.1"/>
    </source>
</evidence>
<dbReference type="AlphaFoldDB" id="A0A2J8A0K5"/>
<evidence type="ECO:0000256" key="1">
    <source>
        <dbReference type="ARBA" id="ARBA00022527"/>
    </source>
</evidence>
<evidence type="ECO:0000313" key="8">
    <source>
        <dbReference type="Proteomes" id="UP000236333"/>
    </source>
</evidence>
<evidence type="ECO:0000256" key="2">
    <source>
        <dbReference type="ARBA" id="ARBA00022679"/>
    </source>
</evidence>
<dbReference type="OrthoDB" id="377346at2759"/>
<dbReference type="GO" id="GO:0004674">
    <property type="term" value="F:protein serine/threonine kinase activity"/>
    <property type="evidence" value="ECO:0007669"/>
    <property type="project" value="UniProtKB-KW"/>
</dbReference>
<evidence type="ECO:0000259" key="6">
    <source>
        <dbReference type="PROSITE" id="PS50011"/>
    </source>
</evidence>
<gene>
    <name evidence="7" type="ORF">TSOC_007649</name>
</gene>
<comment type="caution">
    <text evidence="7">The sequence shown here is derived from an EMBL/GenBank/DDBJ whole genome shotgun (WGS) entry which is preliminary data.</text>
</comment>
<dbReference type="InterPro" id="IPR030616">
    <property type="entry name" value="Aur-like"/>
</dbReference>
<keyword evidence="2" id="KW-0808">Transferase</keyword>
<evidence type="ECO:0000256" key="4">
    <source>
        <dbReference type="ARBA" id="ARBA00022777"/>
    </source>
</evidence>
<dbReference type="PANTHER" id="PTHR24350">
    <property type="entry name" value="SERINE/THREONINE-PROTEIN KINASE IAL-RELATED"/>
    <property type="match status" value="1"/>
</dbReference>
<evidence type="ECO:0000256" key="5">
    <source>
        <dbReference type="ARBA" id="ARBA00022840"/>
    </source>
</evidence>
<dbReference type="InterPro" id="IPR011009">
    <property type="entry name" value="Kinase-like_dom_sf"/>
</dbReference>
<dbReference type="SUPFAM" id="SSF56112">
    <property type="entry name" value="Protein kinase-like (PK-like)"/>
    <property type="match status" value="1"/>
</dbReference>
<evidence type="ECO:0000256" key="3">
    <source>
        <dbReference type="ARBA" id="ARBA00022741"/>
    </source>
</evidence>
<keyword evidence="1" id="KW-0723">Serine/threonine-protein kinase</keyword>
<dbReference type="Gene3D" id="1.10.510.10">
    <property type="entry name" value="Transferase(Phosphotransferase) domain 1"/>
    <property type="match status" value="1"/>
</dbReference>
<dbReference type="EMBL" id="PGGS01000262">
    <property type="protein sequence ID" value="PNH06050.1"/>
    <property type="molecule type" value="Genomic_DNA"/>
</dbReference>
<accession>A0A2J8A0K5</accession>
<keyword evidence="4" id="KW-0418">Kinase</keyword>